<feature type="compositionally biased region" description="Polar residues" evidence="2">
    <location>
        <begin position="239"/>
        <end position="249"/>
    </location>
</feature>
<sequence>MGVRAGHQIVATTTLKEAEVNGLQTIIEQQVQLILTQTAHHAVGEVQDQLDKLKERLTEHKRKEVMKEEDLLTGEDIYGIDELPPSTSLTRRRGWLQTTKSQLSTDACSSQHQSQREFQDAIKQSDSEYLAARRANAALPTDFSVQVKVTSVQRCKQGIKLSRVTDTFLLAPTSLGALMRPHLIKDIEVWLPPPCFTPSHHHCGTTAMDFPHLSTTQYYDNDGDAVMLDSPDRAVPSPRMSNPASSPAS</sequence>
<dbReference type="EMBL" id="KV875102">
    <property type="protein sequence ID" value="OIW25082.1"/>
    <property type="molecule type" value="Genomic_DNA"/>
</dbReference>
<dbReference type="OrthoDB" id="10643849at2759"/>
<protein>
    <submittedName>
        <fullName evidence="3">Uncharacterized protein</fullName>
    </submittedName>
</protein>
<evidence type="ECO:0000256" key="1">
    <source>
        <dbReference type="SAM" id="Coils"/>
    </source>
</evidence>
<dbReference type="Proteomes" id="UP000182658">
    <property type="component" value="Unassembled WGS sequence"/>
</dbReference>
<proteinExistence type="predicted"/>
<keyword evidence="4" id="KW-1185">Reference proteome</keyword>
<name>A0A1J7JBY0_9PEZI</name>
<feature type="region of interest" description="Disordered" evidence="2">
    <location>
        <begin position="225"/>
        <end position="249"/>
    </location>
</feature>
<evidence type="ECO:0000313" key="3">
    <source>
        <dbReference type="EMBL" id="OIW25082.1"/>
    </source>
</evidence>
<evidence type="ECO:0000256" key="2">
    <source>
        <dbReference type="SAM" id="MobiDB-lite"/>
    </source>
</evidence>
<evidence type="ECO:0000313" key="4">
    <source>
        <dbReference type="Proteomes" id="UP000182658"/>
    </source>
</evidence>
<dbReference type="InParanoid" id="A0A1J7JBY0"/>
<feature type="coiled-coil region" evidence="1">
    <location>
        <begin position="43"/>
        <end position="70"/>
    </location>
</feature>
<organism evidence="3 4">
    <name type="scientific">Coniochaeta ligniaria NRRL 30616</name>
    <dbReference type="NCBI Taxonomy" id="1408157"/>
    <lineage>
        <taxon>Eukaryota</taxon>
        <taxon>Fungi</taxon>
        <taxon>Dikarya</taxon>
        <taxon>Ascomycota</taxon>
        <taxon>Pezizomycotina</taxon>
        <taxon>Sordariomycetes</taxon>
        <taxon>Sordariomycetidae</taxon>
        <taxon>Coniochaetales</taxon>
        <taxon>Coniochaetaceae</taxon>
        <taxon>Coniochaeta</taxon>
    </lineage>
</organism>
<reference evidence="3 4" key="1">
    <citation type="submission" date="2016-10" db="EMBL/GenBank/DDBJ databases">
        <title>Draft genome sequence of Coniochaeta ligniaria NRRL30616, a lignocellulolytic fungus for bioabatement of inhibitors in plant biomass hydrolysates.</title>
        <authorList>
            <consortium name="DOE Joint Genome Institute"/>
            <person name="Jimenez D.J."/>
            <person name="Hector R.E."/>
            <person name="Riley R."/>
            <person name="Sun H."/>
            <person name="Grigoriev I.V."/>
            <person name="Van Elsas J.D."/>
            <person name="Nichols N.N."/>
        </authorList>
    </citation>
    <scope>NUCLEOTIDE SEQUENCE [LARGE SCALE GENOMIC DNA]</scope>
    <source>
        <strain evidence="3 4">NRRL 30616</strain>
    </source>
</reference>
<accession>A0A1J7JBY0</accession>
<dbReference type="AlphaFoldDB" id="A0A1J7JBY0"/>
<keyword evidence="1" id="KW-0175">Coiled coil</keyword>
<gene>
    <name evidence="3" type="ORF">CONLIGDRAFT_684954</name>
</gene>